<dbReference type="Proteomes" id="UP000694408">
    <property type="component" value="Unplaced"/>
</dbReference>
<keyword evidence="3" id="KW-1185">Reference proteome</keyword>
<evidence type="ECO:0000313" key="2">
    <source>
        <dbReference type="Ensembl" id="ENSJHYP00000002761.1"/>
    </source>
</evidence>
<feature type="region of interest" description="Disordered" evidence="1">
    <location>
        <begin position="1"/>
        <end position="84"/>
    </location>
</feature>
<reference evidence="2" key="1">
    <citation type="submission" date="2025-08" db="UniProtKB">
        <authorList>
            <consortium name="Ensembl"/>
        </authorList>
    </citation>
    <scope>IDENTIFICATION</scope>
</reference>
<sequence>HKQNTNPKPSFAQRETKLSSSSGLQRRNRTPRGSAGSGGTCAPRPRSAAAGKGRSGRNSISSPKRRGDPRPAPHPSLPKRTAPTMDHWRSQWLFQWTKVKLFLGKGPRKLGRCTELPAHYPASTTLKKNPKFLLLFKS</sequence>
<proteinExistence type="predicted"/>
<name>A0A8C5NJ23_JUNHY</name>
<organism evidence="2 3">
    <name type="scientific">Junco hyemalis</name>
    <name type="common">Dark-eyed junco</name>
    <dbReference type="NCBI Taxonomy" id="40217"/>
    <lineage>
        <taxon>Eukaryota</taxon>
        <taxon>Metazoa</taxon>
        <taxon>Chordata</taxon>
        <taxon>Craniata</taxon>
        <taxon>Vertebrata</taxon>
        <taxon>Euteleostomi</taxon>
        <taxon>Archelosauria</taxon>
        <taxon>Archosauria</taxon>
        <taxon>Dinosauria</taxon>
        <taxon>Saurischia</taxon>
        <taxon>Theropoda</taxon>
        <taxon>Coelurosauria</taxon>
        <taxon>Aves</taxon>
        <taxon>Neognathae</taxon>
        <taxon>Neoaves</taxon>
        <taxon>Telluraves</taxon>
        <taxon>Australaves</taxon>
        <taxon>Passeriformes</taxon>
        <taxon>Passerellidae</taxon>
        <taxon>Junco</taxon>
    </lineage>
</organism>
<protein>
    <submittedName>
        <fullName evidence="2">Uncharacterized protein</fullName>
    </submittedName>
</protein>
<accession>A0A8C5NJ23</accession>
<evidence type="ECO:0000256" key="1">
    <source>
        <dbReference type="SAM" id="MobiDB-lite"/>
    </source>
</evidence>
<evidence type="ECO:0000313" key="3">
    <source>
        <dbReference type="Proteomes" id="UP000694408"/>
    </source>
</evidence>
<dbReference type="Ensembl" id="ENSJHYT00000003404.1">
    <property type="protein sequence ID" value="ENSJHYP00000002761.1"/>
    <property type="gene ID" value="ENSJHYG00000002294.1"/>
</dbReference>
<dbReference type="AlphaFoldDB" id="A0A8C5NJ23"/>
<reference evidence="2" key="2">
    <citation type="submission" date="2025-09" db="UniProtKB">
        <authorList>
            <consortium name="Ensembl"/>
        </authorList>
    </citation>
    <scope>IDENTIFICATION</scope>
</reference>